<organism evidence="2 3">
    <name type="scientific">Cellulomonas soli</name>
    <dbReference type="NCBI Taxonomy" id="931535"/>
    <lineage>
        <taxon>Bacteria</taxon>
        <taxon>Bacillati</taxon>
        <taxon>Actinomycetota</taxon>
        <taxon>Actinomycetes</taxon>
        <taxon>Micrococcales</taxon>
        <taxon>Cellulomonadaceae</taxon>
        <taxon>Cellulomonas</taxon>
    </lineage>
</organism>
<dbReference type="AlphaFoldDB" id="A0A512PAH5"/>
<dbReference type="OrthoDB" id="5149691at2"/>
<dbReference type="Proteomes" id="UP000321798">
    <property type="component" value="Unassembled WGS sequence"/>
</dbReference>
<accession>A0A512PAH5</accession>
<dbReference type="EMBL" id="BKAL01000002">
    <property type="protein sequence ID" value="GEP68198.1"/>
    <property type="molecule type" value="Genomic_DNA"/>
</dbReference>
<dbReference type="RefSeq" id="WP_146951934.1">
    <property type="nucleotide sequence ID" value="NZ_BAABBJ010000015.1"/>
</dbReference>
<feature type="compositionally biased region" description="Basic and acidic residues" evidence="1">
    <location>
        <begin position="1"/>
        <end position="17"/>
    </location>
</feature>
<comment type="caution">
    <text evidence="2">The sequence shown here is derived from an EMBL/GenBank/DDBJ whole genome shotgun (WGS) entry which is preliminary data.</text>
</comment>
<gene>
    <name evidence="2" type="ORF">CSO01_09130</name>
</gene>
<evidence type="ECO:0000256" key="1">
    <source>
        <dbReference type="SAM" id="MobiDB-lite"/>
    </source>
</evidence>
<name>A0A512PAH5_9CELL</name>
<keyword evidence="3" id="KW-1185">Reference proteome</keyword>
<feature type="region of interest" description="Disordered" evidence="1">
    <location>
        <begin position="1"/>
        <end position="68"/>
    </location>
</feature>
<reference evidence="2 3" key="1">
    <citation type="submission" date="2019-07" db="EMBL/GenBank/DDBJ databases">
        <title>Whole genome shotgun sequence of Cellulomonas soli NBRC 109434.</title>
        <authorList>
            <person name="Hosoyama A."/>
            <person name="Uohara A."/>
            <person name="Ohji S."/>
            <person name="Ichikawa N."/>
        </authorList>
    </citation>
    <scope>NUCLEOTIDE SEQUENCE [LARGE SCALE GENOMIC DNA]</scope>
    <source>
        <strain evidence="2 3">NBRC 109434</strain>
    </source>
</reference>
<sequence length="68" mass="7282">MDHPHDLTSDPAVEHIAEPPIPDAALAAQDARSGGDAQRAPRSLLEVELEPDDEDIASGEEWDAPETL</sequence>
<feature type="compositionally biased region" description="Acidic residues" evidence="1">
    <location>
        <begin position="47"/>
        <end position="68"/>
    </location>
</feature>
<evidence type="ECO:0000313" key="2">
    <source>
        <dbReference type="EMBL" id="GEP68198.1"/>
    </source>
</evidence>
<proteinExistence type="predicted"/>
<protein>
    <submittedName>
        <fullName evidence="2">Uncharacterized protein</fullName>
    </submittedName>
</protein>
<evidence type="ECO:0000313" key="3">
    <source>
        <dbReference type="Proteomes" id="UP000321798"/>
    </source>
</evidence>